<dbReference type="PANTHER" id="PTHR21389">
    <property type="entry name" value="P53 INDUCED PROTEIN"/>
    <property type="match status" value="1"/>
</dbReference>
<protein>
    <submittedName>
        <fullName evidence="7">Uncharacterized protein</fullName>
    </submittedName>
</protein>
<feature type="transmembrane region" description="Helical" evidence="6">
    <location>
        <begin position="295"/>
        <end position="317"/>
    </location>
</feature>
<dbReference type="eggNOG" id="KOG3966">
    <property type="taxonomic scope" value="Eukaryota"/>
</dbReference>
<feature type="transmembrane region" description="Helical" evidence="6">
    <location>
        <begin position="329"/>
        <end position="362"/>
    </location>
</feature>
<evidence type="ECO:0000256" key="3">
    <source>
        <dbReference type="ARBA" id="ARBA00022989"/>
    </source>
</evidence>
<dbReference type="InterPro" id="IPR059112">
    <property type="entry name" value="CysZ/EI24"/>
</dbReference>
<name>D8PWP4_SCHCM</name>
<evidence type="ECO:0000256" key="6">
    <source>
        <dbReference type="SAM" id="Phobius"/>
    </source>
</evidence>
<dbReference type="Proteomes" id="UP000007431">
    <property type="component" value="Unassembled WGS sequence"/>
</dbReference>
<feature type="transmembrane region" description="Helical" evidence="6">
    <location>
        <begin position="209"/>
        <end position="227"/>
    </location>
</feature>
<dbReference type="OMA" id="CWVDSYY"/>
<dbReference type="InParanoid" id="D8PWP4"/>
<dbReference type="GO" id="GO:0005783">
    <property type="term" value="C:endoplasmic reticulum"/>
    <property type="evidence" value="ECO:0007669"/>
    <property type="project" value="TreeGrafter"/>
</dbReference>
<dbReference type="GO" id="GO:0016020">
    <property type="term" value="C:membrane"/>
    <property type="evidence" value="ECO:0007669"/>
    <property type="project" value="UniProtKB-SubCell"/>
</dbReference>
<feature type="region of interest" description="Disordered" evidence="5">
    <location>
        <begin position="1"/>
        <end position="93"/>
    </location>
</feature>
<dbReference type="PANTHER" id="PTHR21389:SF0">
    <property type="entry name" value="ETOPOSIDE-INDUCED PROTEIN 2.4 HOMOLOG"/>
    <property type="match status" value="1"/>
</dbReference>
<evidence type="ECO:0000256" key="4">
    <source>
        <dbReference type="ARBA" id="ARBA00023136"/>
    </source>
</evidence>
<feature type="region of interest" description="Disordered" evidence="5">
    <location>
        <begin position="419"/>
        <end position="469"/>
    </location>
</feature>
<proteinExistence type="predicted"/>
<dbReference type="EMBL" id="GL377303">
    <property type="protein sequence ID" value="EFJ01075.1"/>
    <property type="molecule type" value="Genomic_DNA"/>
</dbReference>
<evidence type="ECO:0000256" key="5">
    <source>
        <dbReference type="SAM" id="MobiDB-lite"/>
    </source>
</evidence>
<keyword evidence="2 6" id="KW-0812">Transmembrane</keyword>
<gene>
    <name evidence="7" type="ORF">SCHCODRAFT_65856</name>
</gene>
<feature type="compositionally biased region" description="Low complexity" evidence="5">
    <location>
        <begin position="9"/>
        <end position="40"/>
    </location>
</feature>
<dbReference type="HOGENOM" id="CLU_046461_0_0_1"/>
<feature type="compositionally biased region" description="Pro residues" evidence="5">
    <location>
        <begin position="62"/>
        <end position="71"/>
    </location>
</feature>
<reference evidence="7 8" key="1">
    <citation type="journal article" date="2010" name="Nat. Biotechnol.">
        <title>Genome sequence of the model mushroom Schizophyllum commune.</title>
        <authorList>
            <person name="Ohm R.A."/>
            <person name="de Jong J.F."/>
            <person name="Lugones L.G."/>
            <person name="Aerts A."/>
            <person name="Kothe E."/>
            <person name="Stajich J.E."/>
            <person name="de Vries R.P."/>
            <person name="Record E."/>
            <person name="Levasseur A."/>
            <person name="Baker S.E."/>
            <person name="Bartholomew K.A."/>
            <person name="Coutinho P.M."/>
            <person name="Erdmann S."/>
            <person name="Fowler T.J."/>
            <person name="Gathman A.C."/>
            <person name="Lombard V."/>
            <person name="Henrissat B."/>
            <person name="Knabe N."/>
            <person name="Kuees U."/>
            <person name="Lilly W.W."/>
            <person name="Lindquist E."/>
            <person name="Lucas S."/>
            <person name="Magnuson J.K."/>
            <person name="Piumi F."/>
            <person name="Raudaskoski M."/>
            <person name="Salamov A."/>
            <person name="Schmutz J."/>
            <person name="Schwarze F.W.M.R."/>
            <person name="vanKuyk P.A."/>
            <person name="Horton J.S."/>
            <person name="Grigoriev I.V."/>
            <person name="Woesten H.A.B."/>
        </authorList>
    </citation>
    <scope>NUCLEOTIDE SEQUENCE [LARGE SCALE GENOMIC DNA]</scope>
    <source>
        <strain evidence="8">H4-8 / FGSC 9210</strain>
    </source>
</reference>
<organism evidence="8">
    <name type="scientific">Schizophyllum commune (strain H4-8 / FGSC 9210)</name>
    <name type="common">Split gill fungus</name>
    <dbReference type="NCBI Taxonomy" id="578458"/>
    <lineage>
        <taxon>Eukaryota</taxon>
        <taxon>Fungi</taxon>
        <taxon>Dikarya</taxon>
        <taxon>Basidiomycota</taxon>
        <taxon>Agaricomycotina</taxon>
        <taxon>Agaricomycetes</taxon>
        <taxon>Agaricomycetidae</taxon>
        <taxon>Agaricales</taxon>
        <taxon>Schizophyllaceae</taxon>
        <taxon>Schizophyllum</taxon>
    </lineage>
</organism>
<evidence type="ECO:0000256" key="1">
    <source>
        <dbReference type="ARBA" id="ARBA00004141"/>
    </source>
</evidence>
<feature type="compositionally biased region" description="Low complexity" evidence="5">
    <location>
        <begin position="72"/>
        <end position="93"/>
    </location>
</feature>
<keyword evidence="8" id="KW-1185">Reference proteome</keyword>
<feature type="compositionally biased region" description="Polar residues" evidence="5">
    <location>
        <begin position="46"/>
        <end position="58"/>
    </location>
</feature>
<dbReference type="AlphaFoldDB" id="D8PWP4"/>
<keyword evidence="4 6" id="KW-0472">Membrane</keyword>
<keyword evidence="3 6" id="KW-1133">Transmembrane helix</keyword>
<comment type="subcellular location">
    <subcellularLocation>
        <location evidence="1">Membrane</location>
        <topology evidence="1">Multi-pass membrane protein</topology>
    </subcellularLocation>
</comment>
<feature type="transmembrane region" description="Helical" evidence="6">
    <location>
        <begin position="175"/>
        <end position="197"/>
    </location>
</feature>
<dbReference type="VEuPathDB" id="FungiDB:SCHCODRAFT_02453309"/>
<accession>D8PWP4</accession>
<sequence>MSQRRPPRSPRAYPSYAPSSPSVGGASSPGVGPSAPPGYAGSQGGHATSQAGYPSSQTSAYPPSPGFPSSPLPGSGFPASPSQPGFSASSSAGFPASPSYSQPGFHASPSYTSARASYPKFLSLQDTVLLQLRWAWHGLRDAFRWDLVYGTVMSSSYLLPPSSDQEVRANIVKSLLLNSLSLASIYGFDLLLAPLLHGQTRWVHRNVGWFYQALWLLPVVGVSFYLNSTWCTLIAKRTFALQHGSRAAASAQQQTYAGMLRAIATSAYRGVMVLTSVALSLALGMVPRVGRPLELAFLCWVDAYYCFEFVWIARNMGLARRVRYLEERWAYFFAFGLPASLLCTCGTGLANGAIFALVFPMYIIMAMHARPTPTDPYNPAAEARHPSPFVPIRLRVFAPVMWLNDWVVRVVSVGGGGKVKGHKRGMSEGETETLEQGEVGAPSAIPGVGRGFGARAATSRVQLGRRKAD</sequence>
<dbReference type="GO" id="GO:0016236">
    <property type="term" value="P:macroautophagy"/>
    <property type="evidence" value="ECO:0007669"/>
    <property type="project" value="TreeGrafter"/>
</dbReference>
<evidence type="ECO:0000256" key="2">
    <source>
        <dbReference type="ARBA" id="ARBA00022692"/>
    </source>
</evidence>
<feature type="transmembrane region" description="Helical" evidence="6">
    <location>
        <begin position="267"/>
        <end position="289"/>
    </location>
</feature>
<evidence type="ECO:0000313" key="8">
    <source>
        <dbReference type="Proteomes" id="UP000007431"/>
    </source>
</evidence>
<dbReference type="Pfam" id="PF07264">
    <property type="entry name" value="EI24"/>
    <property type="match status" value="1"/>
</dbReference>
<evidence type="ECO:0000313" key="7">
    <source>
        <dbReference type="EMBL" id="EFJ01075.1"/>
    </source>
</evidence>